<comment type="caution">
    <text evidence="2">The sequence shown here is derived from an EMBL/GenBank/DDBJ whole genome shotgun (WGS) entry which is preliminary data.</text>
</comment>
<evidence type="ECO:0000256" key="1">
    <source>
        <dbReference type="SAM" id="MobiDB-lite"/>
    </source>
</evidence>
<name>A0A2G8RLK7_9APHY</name>
<accession>A0A2G8RLK7</accession>
<proteinExistence type="predicted"/>
<sequence length="96" mass="10409">MTSVGVLIPACRSYVNAVLAVLNSRKSLAAKMSEEFEFGTFGMSELRFPTTRDSLDDSAPTQPRDSDIPVFLDVGDTETTDHDHEEPAEGSSSKAK</sequence>
<gene>
    <name evidence="2" type="ORF">GSI_15092</name>
</gene>
<reference evidence="2 3" key="1">
    <citation type="journal article" date="2015" name="Sci. Rep.">
        <title>Chromosome-level genome map provides insights into diverse defense mechanisms in the medicinal fungus Ganoderma sinense.</title>
        <authorList>
            <person name="Zhu Y."/>
            <person name="Xu J."/>
            <person name="Sun C."/>
            <person name="Zhou S."/>
            <person name="Xu H."/>
            <person name="Nelson D.R."/>
            <person name="Qian J."/>
            <person name="Song J."/>
            <person name="Luo H."/>
            <person name="Xiang L."/>
            <person name="Li Y."/>
            <person name="Xu Z."/>
            <person name="Ji A."/>
            <person name="Wang L."/>
            <person name="Lu S."/>
            <person name="Hayward A."/>
            <person name="Sun W."/>
            <person name="Li X."/>
            <person name="Schwartz D.C."/>
            <person name="Wang Y."/>
            <person name="Chen S."/>
        </authorList>
    </citation>
    <scope>NUCLEOTIDE SEQUENCE [LARGE SCALE GENOMIC DNA]</scope>
    <source>
        <strain evidence="2 3">ZZ0214-1</strain>
    </source>
</reference>
<evidence type="ECO:0000313" key="2">
    <source>
        <dbReference type="EMBL" id="PIL22404.1"/>
    </source>
</evidence>
<dbReference type="AlphaFoldDB" id="A0A2G8RLK7"/>
<feature type="region of interest" description="Disordered" evidence="1">
    <location>
        <begin position="49"/>
        <end position="96"/>
    </location>
</feature>
<dbReference type="EMBL" id="AYKW01000069">
    <property type="protein sequence ID" value="PIL22404.1"/>
    <property type="molecule type" value="Genomic_DNA"/>
</dbReference>
<evidence type="ECO:0000313" key="3">
    <source>
        <dbReference type="Proteomes" id="UP000230002"/>
    </source>
</evidence>
<organism evidence="2 3">
    <name type="scientific">Ganoderma sinense ZZ0214-1</name>
    <dbReference type="NCBI Taxonomy" id="1077348"/>
    <lineage>
        <taxon>Eukaryota</taxon>
        <taxon>Fungi</taxon>
        <taxon>Dikarya</taxon>
        <taxon>Basidiomycota</taxon>
        <taxon>Agaricomycotina</taxon>
        <taxon>Agaricomycetes</taxon>
        <taxon>Polyporales</taxon>
        <taxon>Polyporaceae</taxon>
        <taxon>Ganoderma</taxon>
    </lineage>
</organism>
<keyword evidence="3" id="KW-1185">Reference proteome</keyword>
<protein>
    <submittedName>
        <fullName evidence="2">Uncharacterized protein</fullName>
    </submittedName>
</protein>
<dbReference type="Proteomes" id="UP000230002">
    <property type="component" value="Unassembled WGS sequence"/>
</dbReference>